<evidence type="ECO:0000313" key="2">
    <source>
        <dbReference type="EMBL" id="UOQ85418.1"/>
    </source>
</evidence>
<evidence type="ECO:0000313" key="3">
    <source>
        <dbReference type="Proteomes" id="UP000831537"/>
    </source>
</evidence>
<protein>
    <recommendedName>
        <fullName evidence="4">Sporulation lipoprotein YhcN/YlaJ (Spore_YhcN_YlaJ)</fullName>
    </recommendedName>
</protein>
<feature type="chain" id="PRO_5045817924" description="Sporulation lipoprotein YhcN/YlaJ (Spore_YhcN_YlaJ)" evidence="1">
    <location>
        <begin position="26"/>
        <end position="150"/>
    </location>
</feature>
<keyword evidence="1" id="KW-0732">Signal</keyword>
<reference evidence="2 3" key="1">
    <citation type="submission" date="2022-04" db="EMBL/GenBank/DDBJ databases">
        <title>Gracilibacillus sp. isolated from saltern.</title>
        <authorList>
            <person name="Won M."/>
            <person name="Lee C.-M."/>
            <person name="Woen H.-Y."/>
            <person name="Kwon S.-W."/>
        </authorList>
    </citation>
    <scope>NUCLEOTIDE SEQUENCE [LARGE SCALE GENOMIC DNA]</scope>
    <source>
        <strain evidence="2 3">SSPM10-3</strain>
    </source>
</reference>
<accession>A0ABY4GM19</accession>
<evidence type="ECO:0008006" key="4">
    <source>
        <dbReference type="Google" id="ProtNLM"/>
    </source>
</evidence>
<dbReference type="PROSITE" id="PS51257">
    <property type="entry name" value="PROKAR_LIPOPROTEIN"/>
    <property type="match status" value="1"/>
</dbReference>
<keyword evidence="3" id="KW-1185">Reference proteome</keyword>
<dbReference type="Proteomes" id="UP000831537">
    <property type="component" value="Chromosome"/>
</dbReference>
<evidence type="ECO:0000256" key="1">
    <source>
        <dbReference type="SAM" id="SignalP"/>
    </source>
</evidence>
<sequence>MKKALYIMILFIAMLVACNNQEPSAQEDIQSDITQISSNTPNANQNNTISTKVKDFMDNQTDDVASYKAIHINDELFVAFTATPFKQAIEQNIEKKLKKRLKELTGLKDVFVTSDQKFHIELTKIENEQLTKKEIEKRLDKLKKLAKDSA</sequence>
<name>A0ABY4GM19_9BACI</name>
<organism evidence="2 3">
    <name type="scientific">Gracilibacillus salinarum</name>
    <dbReference type="NCBI Taxonomy" id="2932255"/>
    <lineage>
        <taxon>Bacteria</taxon>
        <taxon>Bacillati</taxon>
        <taxon>Bacillota</taxon>
        <taxon>Bacilli</taxon>
        <taxon>Bacillales</taxon>
        <taxon>Bacillaceae</taxon>
        <taxon>Gracilibacillus</taxon>
    </lineage>
</organism>
<dbReference type="EMBL" id="CP095071">
    <property type="protein sequence ID" value="UOQ85418.1"/>
    <property type="molecule type" value="Genomic_DNA"/>
</dbReference>
<dbReference type="RefSeq" id="WP_244744498.1">
    <property type="nucleotide sequence ID" value="NZ_CP095071.1"/>
</dbReference>
<feature type="signal peptide" evidence="1">
    <location>
        <begin position="1"/>
        <end position="25"/>
    </location>
</feature>
<proteinExistence type="predicted"/>
<gene>
    <name evidence="2" type="ORF">MUN87_00485</name>
</gene>